<feature type="region of interest" description="Disordered" evidence="1">
    <location>
        <begin position="483"/>
        <end position="506"/>
    </location>
</feature>
<evidence type="ECO:0000313" key="2">
    <source>
        <dbReference type="EMBL" id="PSR85726.1"/>
    </source>
</evidence>
<feature type="compositionally biased region" description="Gly residues" evidence="1">
    <location>
        <begin position="495"/>
        <end position="506"/>
    </location>
</feature>
<evidence type="ECO:0000256" key="1">
    <source>
        <dbReference type="SAM" id="MobiDB-lite"/>
    </source>
</evidence>
<keyword evidence="3" id="KW-1185">Reference proteome</keyword>
<protein>
    <submittedName>
        <fullName evidence="2">Uncharacterized protein</fullName>
    </submittedName>
</protein>
<sequence>MEPTITLNVQSYRLLLPNGQSPFVLQAPLQHDEHPSGSILVRQYQGTNNNEVTFKRREDLVKTDDAPYSTHAHGYLLFSDSAEQYHKGDLVWLREVGWKPGSNRDPSKVHVVNLRTRDSLTLPLDAVCWMPKYRKIDRADGEEELLTISGSPKRNLNDRKLYVLAIKQRLLHNGPNPSSARLLHLEIQELVEQELFFYQNLSISPDGKKTAERLFRWAMAGREVQPAASELMHTPRGSFSGPLVVTPSTSITLSVGYVSNVGEEEDEDPDFDRDARQLWKKGMGNLNRPRSMTDTHICNLPEHECPTPPRVFFLANRPTMHNPFPTHHHRLDHECPLGPAHRIHCVFPSAHVQMCIIPCTVKHQCCVTGVWPRNTSIFKPSTTIDHAGGGGGVNDAGGVSVVVVKEGNRLTLVQQPEEEYADLPIHARPMGFNAAWDNDEIGHRTYGAEDRDDVVNGEWIFAKASLEGAEGSLNQGILDLHEQHQTQHQQHQHSGPGGMEEGGGRG</sequence>
<organism evidence="2 3">
    <name type="scientific">Coniella lustricola</name>
    <dbReference type="NCBI Taxonomy" id="2025994"/>
    <lineage>
        <taxon>Eukaryota</taxon>
        <taxon>Fungi</taxon>
        <taxon>Dikarya</taxon>
        <taxon>Ascomycota</taxon>
        <taxon>Pezizomycotina</taxon>
        <taxon>Sordariomycetes</taxon>
        <taxon>Sordariomycetidae</taxon>
        <taxon>Diaporthales</taxon>
        <taxon>Schizoparmaceae</taxon>
        <taxon>Coniella</taxon>
    </lineage>
</organism>
<name>A0A2T3A8L5_9PEZI</name>
<dbReference type="OrthoDB" id="4709576at2759"/>
<proteinExistence type="predicted"/>
<dbReference type="AlphaFoldDB" id="A0A2T3A8L5"/>
<dbReference type="STRING" id="2025994.A0A2T3A8L5"/>
<evidence type="ECO:0000313" key="3">
    <source>
        <dbReference type="Proteomes" id="UP000241462"/>
    </source>
</evidence>
<gene>
    <name evidence="2" type="ORF">BD289DRAFT_453128</name>
</gene>
<reference evidence="2 3" key="1">
    <citation type="journal article" date="2018" name="Mycol. Prog.">
        <title>Coniella lustricola, a new species from submerged detritus.</title>
        <authorList>
            <person name="Raudabaugh D.B."/>
            <person name="Iturriaga T."/>
            <person name="Carver A."/>
            <person name="Mondo S."/>
            <person name="Pangilinan J."/>
            <person name="Lipzen A."/>
            <person name="He G."/>
            <person name="Amirebrahimi M."/>
            <person name="Grigoriev I.V."/>
            <person name="Miller A.N."/>
        </authorList>
    </citation>
    <scope>NUCLEOTIDE SEQUENCE [LARGE SCALE GENOMIC DNA]</scope>
    <source>
        <strain evidence="2 3">B22-T-1</strain>
    </source>
</reference>
<accession>A0A2T3A8L5</accession>
<dbReference type="EMBL" id="KZ678438">
    <property type="protein sequence ID" value="PSR85726.1"/>
    <property type="molecule type" value="Genomic_DNA"/>
</dbReference>
<dbReference type="Proteomes" id="UP000241462">
    <property type="component" value="Unassembled WGS sequence"/>
</dbReference>
<dbReference type="InParanoid" id="A0A2T3A8L5"/>